<proteinExistence type="predicted"/>
<accession>A0A6C0EED3</accession>
<dbReference type="EMBL" id="MN739821">
    <property type="protein sequence ID" value="QHT27278.1"/>
    <property type="molecule type" value="Genomic_DNA"/>
</dbReference>
<reference evidence="1" key="1">
    <citation type="journal article" date="2020" name="Nature">
        <title>Giant virus diversity and host interactions through global metagenomics.</title>
        <authorList>
            <person name="Schulz F."/>
            <person name="Roux S."/>
            <person name="Paez-Espino D."/>
            <person name="Jungbluth S."/>
            <person name="Walsh D.A."/>
            <person name="Denef V.J."/>
            <person name="McMahon K.D."/>
            <person name="Konstantinidis K.T."/>
            <person name="Eloe-Fadrosh E.A."/>
            <person name="Kyrpides N.C."/>
            <person name="Woyke T."/>
        </authorList>
    </citation>
    <scope>NUCLEOTIDE SEQUENCE</scope>
    <source>
        <strain evidence="1">GVMAG-M-3300023179-33</strain>
    </source>
</reference>
<dbReference type="AlphaFoldDB" id="A0A6C0EED3"/>
<name>A0A6C0EED3_9ZZZZ</name>
<protein>
    <submittedName>
        <fullName evidence="1">Uncharacterized protein</fullName>
    </submittedName>
</protein>
<evidence type="ECO:0000313" key="1">
    <source>
        <dbReference type="EMBL" id="QHT27278.1"/>
    </source>
</evidence>
<sequence length="171" mass="20224">MYLFNAFVLLLNSQIYYKSLEKSKSCNKLFTIIDDIDYGDDIASLPIPIYNNNVSITNIVNTFDEKYYKKLNGYDERYENTIEQFINDKLLLNKIEGFFKNKNLLDRLIKIIKQRNESLDETMNKGSNNSSMVYHQYESDIFEQIRQYNNDNRNKSELTHDILAGGLLNDW</sequence>
<organism evidence="1">
    <name type="scientific">viral metagenome</name>
    <dbReference type="NCBI Taxonomy" id="1070528"/>
    <lineage>
        <taxon>unclassified sequences</taxon>
        <taxon>metagenomes</taxon>
        <taxon>organismal metagenomes</taxon>
    </lineage>
</organism>